<evidence type="ECO:0000256" key="4">
    <source>
        <dbReference type="ARBA" id="ARBA00022475"/>
    </source>
</evidence>
<dbReference type="KEGG" id="run:DR864_15355"/>
<sequence length="447" mass="49106">MDAITWQWVIMIGSSLLLFVVSPLTSKTNDFFKGSKDNVPPNSLWLTSSLVISWLFAKSITNAADLGYAFGFVGGVAYAGYYLSFMVAGVLIYQMRIKGKFRSIHHFLETRYGEVAVGLFSLLIGFRLINEIWSNTIIIGTYFGEQGSVPYFSSIAVFTILTLAYTLKGGMRSSIFTDMIHLVLFMVLLVFILAVLIPQTPGGITALVSKGEWKMSQGVNLLCVAVLQSLSYPFHDPIMTDRGFIAPPRTTLVSFVMATVIGMSCIILFSFVGIFGSMKGLPAPATVEVAKLFGLPMMLMMNSIMVTSAASTIDSTFSSSTKLIHLDLLKEKGISVRKGRITMVLCALFGTLPVFLNPEILSATTISGTMVLGLAPIFLFWWIKAPKWSFYGSVLFGIACGLTTIFVKDVHWIQFSDGKYADLLSINVVGTIGCFTLFFIPILFKRK</sequence>
<dbReference type="PROSITE" id="PS50283">
    <property type="entry name" value="NA_SOLUT_SYMP_3"/>
    <property type="match status" value="1"/>
</dbReference>
<evidence type="ECO:0000256" key="5">
    <source>
        <dbReference type="ARBA" id="ARBA00022692"/>
    </source>
</evidence>
<evidence type="ECO:0000256" key="10">
    <source>
        <dbReference type="ARBA" id="ARBA00023136"/>
    </source>
</evidence>
<evidence type="ECO:0000256" key="12">
    <source>
        <dbReference type="ARBA" id="ARBA00033708"/>
    </source>
</evidence>
<keyword evidence="6" id="KW-0769">Symport</keyword>
<evidence type="ECO:0000256" key="9">
    <source>
        <dbReference type="ARBA" id="ARBA00023065"/>
    </source>
</evidence>
<dbReference type="Proteomes" id="UP000251993">
    <property type="component" value="Chromosome"/>
</dbReference>
<dbReference type="PANTHER" id="PTHR48086:SF3">
    <property type="entry name" value="SODIUM_PROLINE SYMPORTER"/>
    <property type="match status" value="1"/>
</dbReference>
<dbReference type="GO" id="GO:0006814">
    <property type="term" value="P:sodium ion transport"/>
    <property type="evidence" value="ECO:0007669"/>
    <property type="project" value="UniProtKB-KW"/>
</dbReference>
<comment type="similarity">
    <text evidence="2">Belongs to the sodium:solute symporter (SSF) (TC 2.A.21) family.</text>
</comment>
<feature type="transmembrane region" description="Helical" evidence="13">
    <location>
        <begin position="295"/>
        <end position="317"/>
    </location>
</feature>
<keyword evidence="7 13" id="KW-1133">Transmembrane helix</keyword>
<protein>
    <submittedName>
        <fullName evidence="14">Sodium:solute symporter</fullName>
    </submittedName>
</protein>
<dbReference type="GO" id="GO:0005886">
    <property type="term" value="C:plasma membrane"/>
    <property type="evidence" value="ECO:0007669"/>
    <property type="project" value="UniProtKB-SubCell"/>
</dbReference>
<feature type="transmembrane region" description="Helical" evidence="13">
    <location>
        <begin position="6"/>
        <end position="24"/>
    </location>
</feature>
<feature type="transmembrane region" description="Helical" evidence="13">
    <location>
        <begin position="390"/>
        <end position="407"/>
    </location>
</feature>
<dbReference type="PANTHER" id="PTHR48086">
    <property type="entry name" value="SODIUM/PROLINE SYMPORTER-RELATED"/>
    <property type="match status" value="1"/>
</dbReference>
<feature type="transmembrane region" description="Helical" evidence="13">
    <location>
        <begin position="112"/>
        <end position="129"/>
    </location>
</feature>
<name>A0A344TK57_9BACT</name>
<organism evidence="14 15">
    <name type="scientific">Runella rosea</name>
    <dbReference type="NCBI Taxonomy" id="2259595"/>
    <lineage>
        <taxon>Bacteria</taxon>
        <taxon>Pseudomonadati</taxon>
        <taxon>Bacteroidota</taxon>
        <taxon>Cytophagia</taxon>
        <taxon>Cytophagales</taxon>
        <taxon>Spirosomataceae</taxon>
        <taxon>Runella</taxon>
    </lineage>
</organism>
<dbReference type="EMBL" id="CP030850">
    <property type="protein sequence ID" value="AXE19028.1"/>
    <property type="molecule type" value="Genomic_DNA"/>
</dbReference>
<gene>
    <name evidence="14" type="ORF">DR864_15355</name>
</gene>
<dbReference type="GO" id="GO:0015293">
    <property type="term" value="F:symporter activity"/>
    <property type="evidence" value="ECO:0007669"/>
    <property type="project" value="UniProtKB-KW"/>
</dbReference>
<evidence type="ECO:0000256" key="7">
    <source>
        <dbReference type="ARBA" id="ARBA00022989"/>
    </source>
</evidence>
<keyword evidence="9" id="KW-0406">Ion transport</keyword>
<accession>A0A344TK57</accession>
<keyword evidence="15" id="KW-1185">Reference proteome</keyword>
<feature type="transmembrane region" description="Helical" evidence="13">
    <location>
        <begin position="67"/>
        <end position="92"/>
    </location>
</feature>
<keyword evidence="8" id="KW-0915">Sodium</keyword>
<dbReference type="AlphaFoldDB" id="A0A344TK57"/>
<evidence type="ECO:0000256" key="3">
    <source>
        <dbReference type="ARBA" id="ARBA00022448"/>
    </source>
</evidence>
<keyword evidence="3" id="KW-0813">Transport</keyword>
<evidence type="ECO:0000256" key="2">
    <source>
        <dbReference type="ARBA" id="ARBA00006434"/>
    </source>
</evidence>
<evidence type="ECO:0000256" key="13">
    <source>
        <dbReference type="SAM" id="Phobius"/>
    </source>
</evidence>
<feature type="transmembrane region" description="Helical" evidence="13">
    <location>
        <begin position="423"/>
        <end position="444"/>
    </location>
</feature>
<reference evidence="14 15" key="1">
    <citation type="submission" date="2018-07" db="EMBL/GenBank/DDBJ databases">
        <title>Genome sequencing of Runella.</title>
        <authorList>
            <person name="Baek M.-G."/>
            <person name="Yi H."/>
        </authorList>
    </citation>
    <scope>NUCLEOTIDE SEQUENCE [LARGE SCALE GENOMIC DNA]</scope>
    <source>
        <strain evidence="14 15">HYN0085</strain>
    </source>
</reference>
<dbReference type="InterPro" id="IPR050277">
    <property type="entry name" value="Sodium:Solute_Symporter"/>
</dbReference>
<keyword evidence="10 13" id="KW-0472">Membrane</keyword>
<evidence type="ECO:0000313" key="15">
    <source>
        <dbReference type="Proteomes" id="UP000251993"/>
    </source>
</evidence>
<evidence type="ECO:0000256" key="11">
    <source>
        <dbReference type="ARBA" id="ARBA00023201"/>
    </source>
</evidence>
<feature type="transmembrane region" description="Helical" evidence="13">
    <location>
        <begin position="179"/>
        <end position="197"/>
    </location>
</feature>
<keyword evidence="4" id="KW-1003">Cell membrane</keyword>
<keyword evidence="11" id="KW-0739">Sodium transport</keyword>
<feature type="transmembrane region" description="Helical" evidence="13">
    <location>
        <begin position="362"/>
        <end position="383"/>
    </location>
</feature>
<evidence type="ECO:0000256" key="1">
    <source>
        <dbReference type="ARBA" id="ARBA00004651"/>
    </source>
</evidence>
<feature type="transmembrane region" description="Helical" evidence="13">
    <location>
        <begin position="149"/>
        <end position="167"/>
    </location>
</feature>
<proteinExistence type="inferred from homology"/>
<dbReference type="GO" id="GO:0046942">
    <property type="term" value="P:carboxylic acid transport"/>
    <property type="evidence" value="ECO:0007669"/>
    <property type="project" value="UniProtKB-ARBA"/>
</dbReference>
<evidence type="ECO:0000313" key="14">
    <source>
        <dbReference type="EMBL" id="AXE19028.1"/>
    </source>
</evidence>
<dbReference type="InterPro" id="IPR038377">
    <property type="entry name" value="Na/Glc_symporter_sf"/>
</dbReference>
<keyword evidence="5 13" id="KW-0812">Transmembrane</keyword>
<evidence type="ECO:0000256" key="8">
    <source>
        <dbReference type="ARBA" id="ARBA00023053"/>
    </source>
</evidence>
<dbReference type="RefSeq" id="WP_114067808.1">
    <property type="nucleotide sequence ID" value="NZ_CP030850.1"/>
</dbReference>
<comment type="subcellular location">
    <subcellularLocation>
        <location evidence="1">Cell membrane</location>
        <topology evidence="1">Multi-pass membrane protein</topology>
    </subcellularLocation>
</comment>
<evidence type="ECO:0000256" key="6">
    <source>
        <dbReference type="ARBA" id="ARBA00022847"/>
    </source>
</evidence>
<dbReference type="OrthoDB" id="1190692at2"/>
<comment type="catalytic activity">
    <reaction evidence="12">
        <text>L-proline(in) + Na(+)(in) = L-proline(out) + Na(+)(out)</text>
        <dbReference type="Rhea" id="RHEA:28967"/>
        <dbReference type="ChEBI" id="CHEBI:29101"/>
        <dbReference type="ChEBI" id="CHEBI:60039"/>
    </reaction>
</comment>
<feature type="transmembrane region" description="Helical" evidence="13">
    <location>
        <begin position="255"/>
        <end position="275"/>
    </location>
</feature>
<dbReference type="Gene3D" id="1.20.1730.10">
    <property type="entry name" value="Sodium/glucose cotransporter"/>
    <property type="match status" value="1"/>
</dbReference>
<dbReference type="InterPro" id="IPR001734">
    <property type="entry name" value="Na/solute_symporter"/>
</dbReference>
<feature type="transmembrane region" description="Helical" evidence="13">
    <location>
        <begin position="44"/>
        <end position="61"/>
    </location>
</feature>
<dbReference type="InterPro" id="IPR018212">
    <property type="entry name" value="Na/solute_symporter_CS"/>
</dbReference>
<dbReference type="PROSITE" id="PS00456">
    <property type="entry name" value="NA_SOLUT_SYMP_1"/>
    <property type="match status" value="1"/>
</dbReference>